<accession>A0AAD4RAC3</accession>
<reference evidence="1" key="1">
    <citation type="submission" date="2022-01" db="EMBL/GenBank/DDBJ databases">
        <title>Genome Sequence Resource for Two Populations of Ditylenchus destructor, the Migratory Endoparasitic Phytonematode.</title>
        <authorList>
            <person name="Zhang H."/>
            <person name="Lin R."/>
            <person name="Xie B."/>
        </authorList>
    </citation>
    <scope>NUCLEOTIDE SEQUENCE</scope>
    <source>
        <strain evidence="1">BazhouSP</strain>
    </source>
</reference>
<name>A0AAD4RAC3_9BILA</name>
<dbReference type="Proteomes" id="UP001201812">
    <property type="component" value="Unassembled WGS sequence"/>
</dbReference>
<evidence type="ECO:0000313" key="1">
    <source>
        <dbReference type="EMBL" id="KAI1728253.1"/>
    </source>
</evidence>
<gene>
    <name evidence="1" type="ORF">DdX_00419</name>
</gene>
<organism evidence="1 2">
    <name type="scientific">Ditylenchus destructor</name>
    <dbReference type="NCBI Taxonomy" id="166010"/>
    <lineage>
        <taxon>Eukaryota</taxon>
        <taxon>Metazoa</taxon>
        <taxon>Ecdysozoa</taxon>
        <taxon>Nematoda</taxon>
        <taxon>Chromadorea</taxon>
        <taxon>Rhabditida</taxon>
        <taxon>Tylenchina</taxon>
        <taxon>Tylenchomorpha</taxon>
        <taxon>Sphaerularioidea</taxon>
        <taxon>Anguinidae</taxon>
        <taxon>Anguininae</taxon>
        <taxon>Ditylenchus</taxon>
    </lineage>
</organism>
<dbReference type="EMBL" id="JAKKPZ010000001">
    <property type="protein sequence ID" value="KAI1728253.1"/>
    <property type="molecule type" value="Genomic_DNA"/>
</dbReference>
<comment type="caution">
    <text evidence="1">The sequence shown here is derived from an EMBL/GenBank/DDBJ whole genome shotgun (WGS) entry which is preliminary data.</text>
</comment>
<sequence length="274" mass="31424">MPIPSSTFICDILRFLSRNELCEMYTISALFKKLLASEFLSAPYVILSELLFINGNWELVPKFGRGYAFILDEDKLIDSITASKYLRFRTTRLGFGKRFPSSTTLEAISHVWNGNELRIPYVNFCKLLEIGRLFFSARLLYLHGEGSLSILDSFHSGKSEILHIIDQCLTPLIGETQVETIVAFLFKSVKSLRQLVIHTRNPLSTKQSLDIIEETKKKFNRSTVPVNFTFSWNQDNNQELPHTYFALHNERTNQVLNFGINGSGKRFMLYTSSS</sequence>
<keyword evidence="2" id="KW-1185">Reference proteome</keyword>
<evidence type="ECO:0000313" key="2">
    <source>
        <dbReference type="Proteomes" id="UP001201812"/>
    </source>
</evidence>
<proteinExistence type="predicted"/>
<dbReference type="AlphaFoldDB" id="A0AAD4RAC3"/>
<protein>
    <submittedName>
        <fullName evidence="1">Uncharacterized protein</fullName>
    </submittedName>
</protein>